<dbReference type="EMBL" id="UIDG01000376">
    <property type="protein sequence ID" value="SUS07435.1"/>
    <property type="molecule type" value="Genomic_DNA"/>
</dbReference>
<evidence type="ECO:0000313" key="1">
    <source>
        <dbReference type="EMBL" id="SUS04370.1"/>
    </source>
</evidence>
<name>A0A380TG73_9ZZZZ</name>
<gene>
    <name evidence="1" type="ORF">DF3PB_130002</name>
    <name evidence="2" type="ORF">DF3PB_4370003</name>
</gene>
<dbReference type="EMBL" id="UIDG01000035">
    <property type="protein sequence ID" value="SUS04370.1"/>
    <property type="molecule type" value="Genomic_DNA"/>
</dbReference>
<accession>A0A380TG73</accession>
<reference evidence="2" key="1">
    <citation type="submission" date="2018-07" db="EMBL/GenBank/DDBJ databases">
        <authorList>
            <person name="Quirk P.G."/>
            <person name="Krulwich T.A."/>
        </authorList>
    </citation>
    <scope>NUCLEOTIDE SEQUENCE</scope>
</reference>
<sequence length="63" mass="7028">MKVGARRHFRDDAAEGLMLFALGADAVGMDLPIAGHHGGRRFIAARLDAEYPQRPFPDRCHRL</sequence>
<dbReference type="AlphaFoldDB" id="A0A380TG73"/>
<proteinExistence type="predicted"/>
<protein>
    <submittedName>
        <fullName evidence="2">Uncharacterized protein</fullName>
    </submittedName>
</protein>
<organism evidence="2">
    <name type="scientific">metagenome</name>
    <dbReference type="NCBI Taxonomy" id="256318"/>
    <lineage>
        <taxon>unclassified sequences</taxon>
        <taxon>metagenomes</taxon>
    </lineage>
</organism>
<evidence type="ECO:0000313" key="2">
    <source>
        <dbReference type="EMBL" id="SUS07435.1"/>
    </source>
</evidence>